<dbReference type="EMBL" id="JANTQA010000045">
    <property type="protein sequence ID" value="KAJ3434194.1"/>
    <property type="molecule type" value="Genomic_DNA"/>
</dbReference>
<sequence>MSSKLFQQIIKDLIFLKNKIPKKKKKNLKKIFQKSTETVLLINLAKFGVIIDATQEAARFFKVKDKKTLLKYNYEMFIPIKQNHLNKNSKDVILENIQSTVNGETDPFSFWHQCILRKPIFTNVFYTVLIIDGQLHVQCLIRYADPPEEKEDETSKYEKLDSLKFNSKIFEFQNLQKMNESIFLENHFEDFFTNIVQELKVLEKPLLMKNVIFELQKFQNKLLKYLEHDPNREKYLKMKREIAQSQKLIHKLKKEEDELKRHIKRRFDSIEYEKVKTKEIEDENVKLETELQELKKKLSQENEEEKLN</sequence>
<feature type="coiled-coil region" evidence="1">
    <location>
        <begin position="235"/>
        <end position="308"/>
    </location>
</feature>
<evidence type="ECO:0000256" key="1">
    <source>
        <dbReference type="SAM" id="Coils"/>
    </source>
</evidence>
<proteinExistence type="predicted"/>
<organism evidence="2 3">
    <name type="scientific">Anaeramoeba flamelloides</name>
    <dbReference type="NCBI Taxonomy" id="1746091"/>
    <lineage>
        <taxon>Eukaryota</taxon>
        <taxon>Metamonada</taxon>
        <taxon>Anaeramoebidae</taxon>
        <taxon>Anaeramoeba</taxon>
    </lineage>
</organism>
<dbReference type="Proteomes" id="UP001146793">
    <property type="component" value="Unassembled WGS sequence"/>
</dbReference>
<dbReference type="AlphaFoldDB" id="A0AAV7YZR4"/>
<name>A0AAV7YZR4_9EUKA</name>
<evidence type="ECO:0000313" key="3">
    <source>
        <dbReference type="Proteomes" id="UP001146793"/>
    </source>
</evidence>
<gene>
    <name evidence="2" type="ORF">M0812_20260</name>
</gene>
<accession>A0AAV7YZR4</accession>
<protein>
    <submittedName>
        <fullName evidence="2">Uncharacterized protein</fullName>
    </submittedName>
</protein>
<evidence type="ECO:0000313" key="2">
    <source>
        <dbReference type="EMBL" id="KAJ3434194.1"/>
    </source>
</evidence>
<keyword evidence="1" id="KW-0175">Coiled coil</keyword>
<reference evidence="2" key="1">
    <citation type="submission" date="2022-08" db="EMBL/GenBank/DDBJ databases">
        <title>Novel sulphate-reducing endosymbionts in the free-living metamonad Anaeramoeba.</title>
        <authorList>
            <person name="Jerlstrom-Hultqvist J."/>
            <person name="Cepicka I."/>
            <person name="Gallot-Lavallee L."/>
            <person name="Salas-Leiva D."/>
            <person name="Curtis B.A."/>
            <person name="Zahonova K."/>
            <person name="Pipaliya S."/>
            <person name="Dacks J."/>
            <person name="Roger A.J."/>
        </authorList>
    </citation>
    <scope>NUCLEOTIDE SEQUENCE</scope>
    <source>
        <strain evidence="2">Busselton2</strain>
    </source>
</reference>
<comment type="caution">
    <text evidence="2">The sequence shown here is derived from an EMBL/GenBank/DDBJ whole genome shotgun (WGS) entry which is preliminary data.</text>
</comment>